<dbReference type="InterPro" id="IPR037257">
    <property type="entry name" value="T2SS_E_N_sf"/>
</dbReference>
<accession>A0A0F8YU84</accession>
<gene>
    <name evidence="3" type="ORF">LCGC14_2777620</name>
</gene>
<proteinExistence type="predicted"/>
<organism evidence="3">
    <name type="scientific">marine sediment metagenome</name>
    <dbReference type="NCBI Taxonomy" id="412755"/>
    <lineage>
        <taxon>unclassified sequences</taxon>
        <taxon>metagenomes</taxon>
        <taxon>ecological metagenomes</taxon>
    </lineage>
</organism>
<evidence type="ECO:0000313" key="3">
    <source>
        <dbReference type="EMBL" id="KKK85008.1"/>
    </source>
</evidence>
<dbReference type="SUPFAM" id="SSF160246">
    <property type="entry name" value="EspE N-terminal domain-like"/>
    <property type="match status" value="1"/>
</dbReference>
<dbReference type="Gene3D" id="3.30.300.160">
    <property type="entry name" value="Type II secretion system, protein E, N-terminal domain"/>
    <property type="match status" value="1"/>
</dbReference>
<evidence type="ECO:0000256" key="1">
    <source>
        <dbReference type="SAM" id="MobiDB-lite"/>
    </source>
</evidence>
<dbReference type="AlphaFoldDB" id="A0A0F8YU84"/>
<protein>
    <recommendedName>
        <fullName evidence="2">Type II secretion system protein E N1E domain-containing protein</fullName>
    </recommendedName>
</protein>
<reference evidence="3" key="1">
    <citation type="journal article" date="2015" name="Nature">
        <title>Complex archaea that bridge the gap between prokaryotes and eukaryotes.</title>
        <authorList>
            <person name="Spang A."/>
            <person name="Saw J.H."/>
            <person name="Jorgensen S.L."/>
            <person name="Zaremba-Niedzwiedzka K."/>
            <person name="Martijn J."/>
            <person name="Lind A.E."/>
            <person name="van Eijk R."/>
            <person name="Schleper C."/>
            <person name="Guy L."/>
            <person name="Ettema T.J."/>
        </authorList>
    </citation>
    <scope>NUCLEOTIDE SEQUENCE</scope>
</reference>
<feature type="compositionally biased region" description="Basic residues" evidence="1">
    <location>
        <begin position="131"/>
        <end position="140"/>
    </location>
</feature>
<feature type="domain" description="Type II secretion system protein E N1E" evidence="2">
    <location>
        <begin position="6"/>
        <end position="69"/>
    </location>
</feature>
<comment type="caution">
    <text evidence="3">The sequence shown here is derived from an EMBL/GenBank/DDBJ whole genome shotgun (WGS) entry which is preliminary data.</text>
</comment>
<name>A0A0F8YU84_9ZZZZ</name>
<dbReference type="EMBL" id="LAZR01051505">
    <property type="protein sequence ID" value="KKK85008.1"/>
    <property type="molecule type" value="Genomic_DNA"/>
</dbReference>
<feature type="region of interest" description="Disordered" evidence="1">
    <location>
        <begin position="126"/>
        <end position="176"/>
    </location>
</feature>
<dbReference type="InterPro" id="IPR054757">
    <property type="entry name" value="GSPE_N1E"/>
</dbReference>
<evidence type="ECO:0000259" key="2">
    <source>
        <dbReference type="Pfam" id="PF22341"/>
    </source>
</evidence>
<sequence length="176" mass="18726">MEPAPRLSYGFAKEHGVLLVPAEDGRTVCRHRADAPIEALIEAQRLAAALAQFEPVGGAEFEADLNRLYRDSASEAARVASEADGDLAALADTAASVDDLLDQRVINVPGGVDPARHLGPVDLAAASPGLHGRHVKHRQPARGEQRESARQPGVDAKNLHAMPSIRRRASVSVRPC</sequence>
<dbReference type="Pfam" id="PF22341">
    <property type="entry name" value="GSPE_N1E"/>
    <property type="match status" value="1"/>
</dbReference>